<gene>
    <name evidence="1" type="primary">MP</name>
</gene>
<organism evidence="1">
    <name type="scientific">Watermelon virus A</name>
    <dbReference type="NCBI Taxonomy" id="1978413"/>
    <lineage>
        <taxon>Viruses</taxon>
        <taxon>Riboviria</taxon>
        <taxon>Orthornavirae</taxon>
        <taxon>Kitrinoviricota</taxon>
        <taxon>Alsuviricetes</taxon>
        <taxon>Tymovirales</taxon>
        <taxon>Betaflexiviridae</taxon>
        <taxon>Trivirinae</taxon>
        <taxon>Wamavirus</taxon>
        <taxon>Wamavirus alphacitrulli</taxon>
    </lineage>
</organism>
<reference evidence="1" key="1">
    <citation type="submission" date="2018-12" db="EMBL/GenBank/DDBJ databases">
        <title>Identification of Watermelon virus A isolate Huizhou in Lagenaria siceraria.</title>
        <authorList>
            <person name="Li Z."/>
            <person name="Nong Y."/>
            <person name="He Z."/>
        </authorList>
    </citation>
    <scope>NUCLEOTIDE SEQUENCE</scope>
    <source>
        <strain evidence="1">Huizhou</strain>
    </source>
</reference>
<sequence length="322" mass="35481">MASTSMTLVKSLEKRIEADKSLMNSSEVDKLYGNLATHVFKDEVKIKIGGNENGNVVSTQCRLIGASRMQQILNSAQGKKAAYLHVGCIPITIQSLLPSGNSKIKGRCALIDVSRTSLDTGLIDGFTFSFTDDKPYTGRMIIVNKVIDFECDASVGSIQLVLEVEGIDLRIQRSALAVTVGMTCIPSNTAIVFPSLQRSKMTWALTNSVDMKEQEIKEDEQFKELFENTNTNLVDQGETVLLEERGSVLNLFGTKRKTVARRMLKNKSSICRIENWDVGSVKSGPVKMKRSNSLSSVSSFESRFDGRFARQSTSGHSRETSS</sequence>
<proteinExistence type="predicted"/>
<dbReference type="InterPro" id="IPR028919">
    <property type="entry name" value="Viral_movement"/>
</dbReference>
<evidence type="ECO:0000313" key="1">
    <source>
        <dbReference type="EMBL" id="QEA69427.1"/>
    </source>
</evidence>
<accession>A0A5B8TWZ5</accession>
<name>A0A5B8TWZ5_9VIRU</name>
<protein>
    <submittedName>
        <fullName evidence="1">Movement protein</fullName>
    </submittedName>
</protein>
<dbReference type="Pfam" id="PF01107">
    <property type="entry name" value="MP"/>
    <property type="match status" value="1"/>
</dbReference>
<dbReference type="EMBL" id="MK292710">
    <property type="protein sequence ID" value="QEA69427.1"/>
    <property type="molecule type" value="Genomic_RNA"/>
</dbReference>